<evidence type="ECO:0000313" key="4">
    <source>
        <dbReference type="Proteomes" id="UP000225706"/>
    </source>
</evidence>
<name>A0A2B4S091_STYPI</name>
<gene>
    <name evidence="3" type="ORF">AWC38_SpisGene13591</name>
</gene>
<dbReference type="Proteomes" id="UP000225706">
    <property type="component" value="Unassembled WGS sequence"/>
</dbReference>
<accession>A0A2B4S091</accession>
<dbReference type="Pfam" id="PF20478">
    <property type="entry name" value="P2RX7_C"/>
    <property type="match status" value="1"/>
</dbReference>
<dbReference type="EMBL" id="LSMT01000258">
    <property type="protein sequence ID" value="PFX21922.1"/>
    <property type="molecule type" value="Genomic_DNA"/>
</dbReference>
<evidence type="ECO:0000313" key="3">
    <source>
        <dbReference type="EMBL" id="PFX21922.1"/>
    </source>
</evidence>
<comment type="caution">
    <text evidence="3">The sequence shown here is derived from an EMBL/GenBank/DDBJ whole genome shotgun (WGS) entry which is preliminary data.</text>
</comment>
<proteinExistence type="predicted"/>
<sequence>MESFSDEELSRQLSEASEDSFASANDEFLPYDQSIEPIATEEEAAEYAELVAQEEEEEETLWSRFSGEDAVVNWCQCSNCSLEFVVKHEECRCCKEVNRCVEKMEELEMDDCILLHPGFADVCLNKWVLQIAGIGLKTRENKSYTAMNAWEDRAENEFLRAVAYRQFVRLVWEYVGASNRLPLPCCVYNRIRKTFPMAEKSEYKGYEEDV</sequence>
<dbReference type="InterPro" id="IPR046815">
    <property type="entry name" value="P2RX7_C"/>
</dbReference>
<reference evidence="4" key="1">
    <citation type="journal article" date="2017" name="bioRxiv">
        <title>Comparative analysis of the genomes of Stylophora pistillata and Acropora digitifera provides evidence for extensive differences between species of corals.</title>
        <authorList>
            <person name="Voolstra C.R."/>
            <person name="Li Y."/>
            <person name="Liew Y.J."/>
            <person name="Baumgarten S."/>
            <person name="Zoccola D."/>
            <person name="Flot J.-F."/>
            <person name="Tambutte S."/>
            <person name="Allemand D."/>
            <person name="Aranda M."/>
        </authorList>
    </citation>
    <scope>NUCLEOTIDE SEQUENCE [LARGE SCALE GENOMIC DNA]</scope>
</reference>
<dbReference type="OrthoDB" id="5951291at2759"/>
<protein>
    <recommendedName>
        <fullName evidence="2">P2X purinoreceptor 7 intracellular domain-containing protein</fullName>
    </recommendedName>
</protein>
<evidence type="ECO:0000256" key="1">
    <source>
        <dbReference type="SAM" id="MobiDB-lite"/>
    </source>
</evidence>
<keyword evidence="4" id="KW-1185">Reference proteome</keyword>
<evidence type="ECO:0000259" key="2">
    <source>
        <dbReference type="Pfam" id="PF20478"/>
    </source>
</evidence>
<organism evidence="3 4">
    <name type="scientific">Stylophora pistillata</name>
    <name type="common">Smooth cauliflower coral</name>
    <dbReference type="NCBI Taxonomy" id="50429"/>
    <lineage>
        <taxon>Eukaryota</taxon>
        <taxon>Metazoa</taxon>
        <taxon>Cnidaria</taxon>
        <taxon>Anthozoa</taxon>
        <taxon>Hexacorallia</taxon>
        <taxon>Scleractinia</taxon>
        <taxon>Astrocoeniina</taxon>
        <taxon>Pocilloporidae</taxon>
        <taxon>Stylophora</taxon>
    </lineage>
</organism>
<feature type="compositionally biased region" description="Polar residues" evidence="1">
    <location>
        <begin position="11"/>
        <end position="23"/>
    </location>
</feature>
<dbReference type="PANTHER" id="PTHR36981">
    <property type="entry name" value="ZGC:195170"/>
    <property type="match status" value="1"/>
</dbReference>
<dbReference type="PANTHER" id="PTHR36981:SF1">
    <property type="entry name" value="P2X PURINORECEPTOR 7 INTRACELLULAR DOMAIN-CONTAINING PROTEIN"/>
    <property type="match status" value="1"/>
</dbReference>
<feature type="region of interest" description="Disordered" evidence="1">
    <location>
        <begin position="1"/>
        <end position="24"/>
    </location>
</feature>
<dbReference type="AlphaFoldDB" id="A0A2B4S091"/>
<feature type="domain" description="P2X purinoreceptor 7 intracellular" evidence="2">
    <location>
        <begin position="10"/>
        <end position="206"/>
    </location>
</feature>
<dbReference type="STRING" id="50429.A0A2B4S091"/>